<sequence length="39" mass="3917">MKANVLESGMQEVGMLAGKAGACMAGVGCSVGRQMRDTA</sequence>
<dbReference type="EMBL" id="CADIJQ010000005">
    <property type="protein sequence ID" value="CAB3712493.1"/>
    <property type="molecule type" value="Genomic_DNA"/>
</dbReference>
<dbReference type="Proteomes" id="UP000494269">
    <property type="component" value="Unassembled WGS sequence"/>
</dbReference>
<organism evidence="1 2">
    <name type="scientific">Achromobacter kerstersii</name>
    <dbReference type="NCBI Taxonomy" id="1353890"/>
    <lineage>
        <taxon>Bacteria</taxon>
        <taxon>Pseudomonadati</taxon>
        <taxon>Pseudomonadota</taxon>
        <taxon>Betaproteobacteria</taxon>
        <taxon>Burkholderiales</taxon>
        <taxon>Alcaligenaceae</taxon>
        <taxon>Achromobacter</taxon>
    </lineage>
</organism>
<protein>
    <submittedName>
        <fullName evidence="1">Uncharacterized protein</fullName>
    </submittedName>
</protein>
<reference evidence="1 2" key="1">
    <citation type="submission" date="2020-04" db="EMBL/GenBank/DDBJ databases">
        <authorList>
            <person name="De Canck E."/>
        </authorList>
    </citation>
    <scope>NUCLEOTIDE SEQUENCE [LARGE SCALE GENOMIC DNA]</scope>
    <source>
        <strain evidence="1 2">LMG 3441</strain>
    </source>
</reference>
<evidence type="ECO:0000313" key="1">
    <source>
        <dbReference type="EMBL" id="CAB3712493.1"/>
    </source>
</evidence>
<name>A0A6S7ACI2_9BURK</name>
<proteinExistence type="predicted"/>
<dbReference type="AlphaFoldDB" id="A0A6S7ACI2"/>
<evidence type="ECO:0000313" key="2">
    <source>
        <dbReference type="Proteomes" id="UP000494269"/>
    </source>
</evidence>
<accession>A0A6S7ACI2</accession>
<keyword evidence="2" id="KW-1185">Reference proteome</keyword>
<gene>
    <name evidence="1" type="ORF">LMG3441_03204</name>
</gene>